<name>A0A917BT66_9ACTN</name>
<dbReference type="EMBL" id="BMKQ01000002">
    <property type="protein sequence ID" value="GGF57998.1"/>
    <property type="molecule type" value="Genomic_DNA"/>
</dbReference>
<dbReference type="Pfam" id="PF07228">
    <property type="entry name" value="SpoIIE"/>
    <property type="match status" value="1"/>
</dbReference>
<keyword evidence="5" id="KW-1185">Reference proteome</keyword>
<dbReference type="InterPro" id="IPR001932">
    <property type="entry name" value="PPM-type_phosphatase-like_dom"/>
</dbReference>
<sequence length="371" mass="38802">MLRDLPAALRRRTSDAEVGACTFLVIALLVILVVGSISPDWLPYSSVLVPAFVASRLLGPRLLPWVAGLALLVAALLIAQAPPESVRQVLGLVVVATVLVLVLLASHRRVRLGVAGSRGEDMLVDLRDRIQAQGRLERVPDGWSVRSVLRAAGGTAFAGDFLVGSVTRTATPRLRVALVDVSGKGIEAGPRSLLLSGAMGGLLDALPAEDFLPAANRFVLGQDWEEGFATAVHLDLDPGTGMLEVRSAGHPPPVLLEAAATGWRLLEAEGPALGLLGEPDHTVCAARLEPGDALVLYTDGVVEVPGRDLADGIDLLAGRARRMLDAGGAISEAALLSGLGNRHDDRALLVVRRETVMSGADGAVWHDGGAR</sequence>
<dbReference type="RefSeq" id="WP_188781359.1">
    <property type="nucleotide sequence ID" value="NZ_BMKQ01000002.1"/>
</dbReference>
<feature type="domain" description="PPM-type phosphatase" evidence="3">
    <location>
        <begin position="140"/>
        <end position="353"/>
    </location>
</feature>
<dbReference type="PANTHER" id="PTHR43156:SF2">
    <property type="entry name" value="STAGE II SPORULATION PROTEIN E"/>
    <property type="match status" value="1"/>
</dbReference>
<accession>A0A917BT66</accession>
<dbReference type="Gene3D" id="3.60.40.10">
    <property type="entry name" value="PPM-type phosphatase domain"/>
    <property type="match status" value="1"/>
</dbReference>
<dbReference type="GO" id="GO:0016791">
    <property type="term" value="F:phosphatase activity"/>
    <property type="evidence" value="ECO:0007669"/>
    <property type="project" value="TreeGrafter"/>
</dbReference>
<reference evidence="4" key="2">
    <citation type="submission" date="2020-09" db="EMBL/GenBank/DDBJ databases">
        <authorList>
            <person name="Sun Q."/>
            <person name="Zhou Y."/>
        </authorList>
    </citation>
    <scope>NUCLEOTIDE SEQUENCE</scope>
    <source>
        <strain evidence="4">CGMCC 1.16067</strain>
    </source>
</reference>
<keyword evidence="1" id="KW-0378">Hydrolase</keyword>
<dbReference type="InterPro" id="IPR052016">
    <property type="entry name" value="Bact_Sigma-Reg"/>
</dbReference>
<dbReference type="Proteomes" id="UP000649179">
    <property type="component" value="Unassembled WGS sequence"/>
</dbReference>
<evidence type="ECO:0000313" key="4">
    <source>
        <dbReference type="EMBL" id="GGF57998.1"/>
    </source>
</evidence>
<keyword evidence="2" id="KW-0812">Transmembrane</keyword>
<evidence type="ECO:0000313" key="5">
    <source>
        <dbReference type="Proteomes" id="UP000649179"/>
    </source>
</evidence>
<dbReference type="SMART" id="SM00331">
    <property type="entry name" value="PP2C_SIG"/>
    <property type="match status" value="1"/>
</dbReference>
<keyword evidence="2" id="KW-1133">Transmembrane helix</keyword>
<comment type="caution">
    <text evidence="4">The sequence shown here is derived from an EMBL/GenBank/DDBJ whole genome shotgun (WGS) entry which is preliminary data.</text>
</comment>
<organism evidence="4 5">
    <name type="scientific">Marmoricola endophyticus</name>
    <dbReference type="NCBI Taxonomy" id="2040280"/>
    <lineage>
        <taxon>Bacteria</taxon>
        <taxon>Bacillati</taxon>
        <taxon>Actinomycetota</taxon>
        <taxon>Actinomycetes</taxon>
        <taxon>Propionibacteriales</taxon>
        <taxon>Nocardioidaceae</taxon>
        <taxon>Marmoricola</taxon>
    </lineage>
</organism>
<gene>
    <name evidence="4" type="ORF">GCM10011519_34870</name>
</gene>
<keyword evidence="2" id="KW-0472">Membrane</keyword>
<feature type="transmembrane region" description="Helical" evidence="2">
    <location>
        <begin position="21"/>
        <end position="42"/>
    </location>
</feature>
<evidence type="ECO:0000256" key="2">
    <source>
        <dbReference type="SAM" id="Phobius"/>
    </source>
</evidence>
<feature type="transmembrane region" description="Helical" evidence="2">
    <location>
        <begin position="62"/>
        <end position="79"/>
    </location>
</feature>
<dbReference type="InterPro" id="IPR036457">
    <property type="entry name" value="PPM-type-like_dom_sf"/>
</dbReference>
<proteinExistence type="predicted"/>
<dbReference type="AlphaFoldDB" id="A0A917BT66"/>
<evidence type="ECO:0000259" key="3">
    <source>
        <dbReference type="SMART" id="SM00331"/>
    </source>
</evidence>
<reference evidence="4" key="1">
    <citation type="journal article" date="2014" name="Int. J. Syst. Evol. Microbiol.">
        <title>Complete genome sequence of Corynebacterium casei LMG S-19264T (=DSM 44701T), isolated from a smear-ripened cheese.</title>
        <authorList>
            <consortium name="US DOE Joint Genome Institute (JGI-PGF)"/>
            <person name="Walter F."/>
            <person name="Albersmeier A."/>
            <person name="Kalinowski J."/>
            <person name="Ruckert C."/>
        </authorList>
    </citation>
    <scope>NUCLEOTIDE SEQUENCE</scope>
    <source>
        <strain evidence="4">CGMCC 1.16067</strain>
    </source>
</reference>
<dbReference type="PANTHER" id="PTHR43156">
    <property type="entry name" value="STAGE II SPORULATION PROTEIN E-RELATED"/>
    <property type="match status" value="1"/>
</dbReference>
<evidence type="ECO:0000256" key="1">
    <source>
        <dbReference type="ARBA" id="ARBA00022801"/>
    </source>
</evidence>
<feature type="transmembrane region" description="Helical" evidence="2">
    <location>
        <begin position="86"/>
        <end position="105"/>
    </location>
</feature>
<dbReference type="SUPFAM" id="SSF81606">
    <property type="entry name" value="PP2C-like"/>
    <property type="match status" value="1"/>
</dbReference>
<protein>
    <submittedName>
        <fullName evidence="4">Membrane protein</fullName>
    </submittedName>
</protein>